<feature type="domain" description="Gram-positive cocci surface proteins LPxTG" evidence="7">
    <location>
        <begin position="105"/>
        <end position="137"/>
    </location>
</feature>
<keyword evidence="4" id="KW-0572">Peptidoglycan-anchor</keyword>
<reference evidence="8" key="2">
    <citation type="journal article" date="2021" name="PeerJ">
        <title>Extensive microbial diversity within the chicken gut microbiome revealed by metagenomics and culture.</title>
        <authorList>
            <person name="Gilroy R."/>
            <person name="Ravi A."/>
            <person name="Getino M."/>
            <person name="Pursley I."/>
            <person name="Horton D.L."/>
            <person name="Alikhan N.F."/>
            <person name="Baker D."/>
            <person name="Gharbi K."/>
            <person name="Hall N."/>
            <person name="Watson M."/>
            <person name="Adriaenssens E.M."/>
            <person name="Foster-Nyarko E."/>
            <person name="Jarju S."/>
            <person name="Secka A."/>
            <person name="Antonio M."/>
            <person name="Oren A."/>
            <person name="Chaudhuri R.R."/>
            <person name="La Ragione R."/>
            <person name="Hildebrand F."/>
            <person name="Pallen M.J."/>
        </authorList>
    </citation>
    <scope>NUCLEOTIDE SEQUENCE</scope>
    <source>
        <strain evidence="8">ChiSjej4B22-8349</strain>
    </source>
</reference>
<feature type="non-terminal residue" evidence="8">
    <location>
        <position position="1"/>
    </location>
</feature>
<evidence type="ECO:0000256" key="2">
    <source>
        <dbReference type="ARBA" id="ARBA00022525"/>
    </source>
</evidence>
<keyword evidence="1" id="KW-0134">Cell wall</keyword>
<name>A0A9D1SUS5_9FIRM</name>
<sequence>GKVSVKYTSGNNTTYYVGTQAQINEIVKAAGAGDKIDVLQGNIALDIPTADVQITNSGTGEISVNGETVIAGETIMTKGQASTQPSTTTPADETTAASNDKAVATGDDFNMTALLAIMGVAAAAAAGTVVYGRRKRSN</sequence>
<evidence type="ECO:0000256" key="6">
    <source>
        <dbReference type="SAM" id="Phobius"/>
    </source>
</evidence>
<dbReference type="Proteomes" id="UP000824130">
    <property type="component" value="Unassembled WGS sequence"/>
</dbReference>
<evidence type="ECO:0000256" key="1">
    <source>
        <dbReference type="ARBA" id="ARBA00022512"/>
    </source>
</evidence>
<evidence type="ECO:0000256" key="5">
    <source>
        <dbReference type="SAM" id="MobiDB-lite"/>
    </source>
</evidence>
<gene>
    <name evidence="8" type="ORF">IAD25_02225</name>
</gene>
<evidence type="ECO:0000313" key="9">
    <source>
        <dbReference type="Proteomes" id="UP000824130"/>
    </source>
</evidence>
<keyword evidence="3" id="KW-0732">Signal</keyword>
<keyword evidence="6" id="KW-1133">Transmembrane helix</keyword>
<proteinExistence type="predicted"/>
<comment type="caution">
    <text evidence="8">The sequence shown here is derived from an EMBL/GenBank/DDBJ whole genome shotgun (WGS) entry which is preliminary data.</text>
</comment>
<reference evidence="8" key="1">
    <citation type="submission" date="2020-10" db="EMBL/GenBank/DDBJ databases">
        <authorList>
            <person name="Gilroy R."/>
        </authorList>
    </citation>
    <scope>NUCLEOTIDE SEQUENCE</scope>
    <source>
        <strain evidence="8">ChiSjej4B22-8349</strain>
    </source>
</reference>
<accession>A0A9D1SUS5</accession>
<dbReference type="Pfam" id="PF00746">
    <property type="entry name" value="Gram_pos_anchor"/>
    <property type="match status" value="1"/>
</dbReference>
<protein>
    <submittedName>
        <fullName evidence="8">LPXTG cell wall anchor domain-containing protein</fullName>
    </submittedName>
</protein>
<organism evidence="8 9">
    <name type="scientific">Candidatus Allocopromorpha excrementipullorum</name>
    <dbReference type="NCBI Taxonomy" id="2840743"/>
    <lineage>
        <taxon>Bacteria</taxon>
        <taxon>Bacillati</taxon>
        <taxon>Bacillota</taxon>
        <taxon>Clostridia</taxon>
        <taxon>Eubacteriales</taxon>
        <taxon>Eubacteriaceae</taxon>
        <taxon>Eubacteriaceae incertae sedis</taxon>
        <taxon>Candidatus Allocopromorpha</taxon>
    </lineage>
</organism>
<keyword evidence="6" id="KW-0812">Transmembrane</keyword>
<feature type="compositionally biased region" description="Polar residues" evidence="5">
    <location>
        <begin position="77"/>
        <end position="98"/>
    </location>
</feature>
<feature type="transmembrane region" description="Helical" evidence="6">
    <location>
        <begin position="113"/>
        <end position="132"/>
    </location>
</feature>
<evidence type="ECO:0000259" key="7">
    <source>
        <dbReference type="Pfam" id="PF00746"/>
    </source>
</evidence>
<dbReference type="InterPro" id="IPR019931">
    <property type="entry name" value="LPXTG_anchor"/>
</dbReference>
<keyword evidence="6" id="KW-0472">Membrane</keyword>
<dbReference type="AlphaFoldDB" id="A0A9D1SUS5"/>
<keyword evidence="2" id="KW-0964">Secreted</keyword>
<dbReference type="EMBL" id="DVOB01000051">
    <property type="protein sequence ID" value="HIU95516.1"/>
    <property type="molecule type" value="Genomic_DNA"/>
</dbReference>
<evidence type="ECO:0000256" key="4">
    <source>
        <dbReference type="ARBA" id="ARBA00023088"/>
    </source>
</evidence>
<evidence type="ECO:0000256" key="3">
    <source>
        <dbReference type="ARBA" id="ARBA00022729"/>
    </source>
</evidence>
<evidence type="ECO:0000313" key="8">
    <source>
        <dbReference type="EMBL" id="HIU95516.1"/>
    </source>
</evidence>
<feature type="region of interest" description="Disordered" evidence="5">
    <location>
        <begin position="77"/>
        <end position="100"/>
    </location>
</feature>
<dbReference type="NCBIfam" id="TIGR01167">
    <property type="entry name" value="LPXTG_anchor"/>
    <property type="match status" value="1"/>
</dbReference>